<evidence type="ECO:0000313" key="3">
    <source>
        <dbReference type="Proteomes" id="UP000008312"/>
    </source>
</evidence>
<dbReference type="Proteomes" id="UP000008312">
    <property type="component" value="Unassembled WGS sequence"/>
</dbReference>
<dbReference type="InParanoid" id="D8M7V1"/>
<organism evidence="2">
    <name type="scientific">Blastocystis hominis</name>
    <dbReference type="NCBI Taxonomy" id="12968"/>
    <lineage>
        <taxon>Eukaryota</taxon>
        <taxon>Sar</taxon>
        <taxon>Stramenopiles</taxon>
        <taxon>Bigyra</taxon>
        <taxon>Opalozoa</taxon>
        <taxon>Opalinata</taxon>
        <taxon>Blastocystidae</taxon>
        <taxon>Blastocystis</taxon>
    </lineage>
</organism>
<dbReference type="GeneID" id="24922861"/>
<dbReference type="AlphaFoldDB" id="D8M7V1"/>
<dbReference type="InterPro" id="IPR004331">
    <property type="entry name" value="SPX_dom"/>
</dbReference>
<dbReference type="GO" id="GO:0005737">
    <property type="term" value="C:cytoplasm"/>
    <property type="evidence" value="ECO:0007669"/>
    <property type="project" value="TreeGrafter"/>
</dbReference>
<protein>
    <recommendedName>
        <fullName evidence="1">SPX domain-containing protein</fullName>
    </recommendedName>
</protein>
<accession>D8M7V1</accession>
<evidence type="ECO:0000313" key="2">
    <source>
        <dbReference type="EMBL" id="CBK24140.2"/>
    </source>
</evidence>
<gene>
    <name evidence="2" type="ORF">GSBLH_T00006737001</name>
</gene>
<dbReference type="PANTHER" id="PTHR10783">
    <property type="entry name" value="XENOTROPIC AND POLYTROPIC RETROVIRUS RECEPTOR 1-RELATED"/>
    <property type="match status" value="1"/>
</dbReference>
<feature type="domain" description="SPX" evidence="1">
    <location>
        <begin position="2"/>
        <end position="239"/>
    </location>
</feature>
<keyword evidence="3" id="KW-1185">Reference proteome</keyword>
<dbReference type="EMBL" id="FN668683">
    <property type="protein sequence ID" value="CBK24140.2"/>
    <property type="molecule type" value="Genomic_DNA"/>
</dbReference>
<dbReference type="CDD" id="cd14447">
    <property type="entry name" value="SPX"/>
    <property type="match status" value="1"/>
</dbReference>
<dbReference type="Pfam" id="PF03105">
    <property type="entry name" value="SPX"/>
    <property type="match status" value="2"/>
</dbReference>
<dbReference type="PROSITE" id="PS51382">
    <property type="entry name" value="SPX"/>
    <property type="match status" value="1"/>
</dbReference>
<name>D8M7V1_BLAHO</name>
<reference evidence="2" key="1">
    <citation type="submission" date="2010-02" db="EMBL/GenBank/DDBJ databases">
        <title>Sequencing and annotation of the Blastocystis hominis genome.</title>
        <authorList>
            <person name="Wincker P."/>
        </authorList>
    </citation>
    <scope>NUCLEOTIDE SEQUENCE</scope>
    <source>
        <strain evidence="2">Singapore isolate B</strain>
    </source>
</reference>
<proteinExistence type="predicted"/>
<dbReference type="OrthoDB" id="9970435at2759"/>
<dbReference type="RefSeq" id="XP_012898188.1">
    <property type="nucleotide sequence ID" value="XM_013042734.1"/>
</dbReference>
<evidence type="ECO:0000259" key="1">
    <source>
        <dbReference type="PROSITE" id="PS51382"/>
    </source>
</evidence>
<sequence length="298" mass="34915">MVEFGQYLLANIVPEWRDKFIDYEELKRIIEKIKQTQNSTQPLSPNGFISFYDDTESQQHFHRIDSSDILGMISVDGGDLEERLLENNSYYSTSTSSVTTDLVVELDRWEDEMGRVNFQCILPKSDGAIVYYEGEFFKLIRDGIEMVNEWYIAKLTDCRTKVNTYEKQVERFCELRASNALSSMVQSQTYRQLEFGLKELYRMTGYLKNYCMLNKQAIDKILKKHDKNSYFDSRGTINTALSNLSFCRQRNLPELMARVESLWRKFIEGNKSRTMNDLRVNIEHKYPATNGFLIGMNV</sequence>